<keyword evidence="1" id="KW-1133">Transmembrane helix</keyword>
<evidence type="ECO:0000313" key="3">
    <source>
        <dbReference type="Proteomes" id="UP001431429"/>
    </source>
</evidence>
<sequence>MPFTLSHAAAVLPGLTKDGTARGPLVASALIMGSFSPDMTYFAASVVPGAMSFGQFTHGLPGLLTVDVAFTALLVGFWLMVRDPLVVLLPRKWQGRVHLLLRGRPFHPHPRSVMWFYFSAVLGAATHIGWDAFTHEGRWGTRLIPVLNETVGGFGVHKFVQYGSSALALAVLGACLWSALRRLPLVSAPPSLPSLDRRGRRVVGVLLGACVLIGALQRCVLLYLRTEVAFSPIDLIPTACFGGGAGLVAGLLLYGAGMRLTGRVAGGV</sequence>
<name>A0ABT0UR44_9ACTN</name>
<gene>
    <name evidence="2" type="ORF">NBG84_21340</name>
</gene>
<dbReference type="RefSeq" id="WP_250921150.1">
    <property type="nucleotide sequence ID" value="NZ_JAMQAW010000026.1"/>
</dbReference>
<feature type="transmembrane region" description="Helical" evidence="1">
    <location>
        <begin position="235"/>
        <end position="254"/>
    </location>
</feature>
<protein>
    <submittedName>
        <fullName evidence="2">DUF4184 family protein</fullName>
    </submittedName>
</protein>
<evidence type="ECO:0000256" key="1">
    <source>
        <dbReference type="SAM" id="Phobius"/>
    </source>
</evidence>
<evidence type="ECO:0000313" key="2">
    <source>
        <dbReference type="EMBL" id="MCM2390812.1"/>
    </source>
</evidence>
<keyword evidence="3" id="KW-1185">Reference proteome</keyword>
<comment type="caution">
    <text evidence="2">The sequence shown here is derived from an EMBL/GenBank/DDBJ whole genome shotgun (WGS) entry which is preliminary data.</text>
</comment>
<feature type="transmembrane region" description="Helical" evidence="1">
    <location>
        <begin position="112"/>
        <end position="130"/>
    </location>
</feature>
<keyword evidence="1" id="KW-0812">Transmembrane</keyword>
<dbReference type="EMBL" id="JAMQAW010000026">
    <property type="protein sequence ID" value="MCM2390812.1"/>
    <property type="molecule type" value="Genomic_DNA"/>
</dbReference>
<feature type="transmembrane region" description="Helical" evidence="1">
    <location>
        <begin position="201"/>
        <end position="223"/>
    </location>
</feature>
<dbReference type="InterPro" id="IPR025238">
    <property type="entry name" value="DUF4184"/>
</dbReference>
<organism evidence="2 3">
    <name type="scientific">Streptomyces albipurpureus</name>
    <dbReference type="NCBI Taxonomy" id="2897419"/>
    <lineage>
        <taxon>Bacteria</taxon>
        <taxon>Bacillati</taxon>
        <taxon>Actinomycetota</taxon>
        <taxon>Actinomycetes</taxon>
        <taxon>Kitasatosporales</taxon>
        <taxon>Streptomycetaceae</taxon>
        <taxon>Streptomyces</taxon>
    </lineage>
</organism>
<reference evidence="2" key="1">
    <citation type="submission" date="2022-06" db="EMBL/GenBank/DDBJ databases">
        <title>Genome public.</title>
        <authorList>
            <person name="Sun Q."/>
        </authorList>
    </citation>
    <scope>NUCLEOTIDE SEQUENCE</scope>
    <source>
        <strain evidence="2">CWNU-1</strain>
    </source>
</reference>
<proteinExistence type="predicted"/>
<feature type="transmembrane region" description="Helical" evidence="1">
    <location>
        <begin position="159"/>
        <end position="180"/>
    </location>
</feature>
<keyword evidence="1" id="KW-0472">Membrane</keyword>
<feature type="transmembrane region" description="Helical" evidence="1">
    <location>
        <begin position="60"/>
        <end position="81"/>
    </location>
</feature>
<dbReference type="Proteomes" id="UP001431429">
    <property type="component" value="Unassembled WGS sequence"/>
</dbReference>
<dbReference type="Pfam" id="PF13803">
    <property type="entry name" value="DUF4184"/>
    <property type="match status" value="1"/>
</dbReference>
<accession>A0ABT0UR44</accession>